<dbReference type="PRINTS" id="PR00457">
    <property type="entry name" value="ANPEROXIDASE"/>
</dbReference>
<keyword evidence="5" id="KW-0349">Heme</keyword>
<name>A0A3R7PKE4_PENVA</name>
<evidence type="ECO:0000256" key="7">
    <source>
        <dbReference type="SAM" id="SignalP"/>
    </source>
</evidence>
<keyword evidence="4 7" id="KW-0732">Signal</keyword>
<dbReference type="PANTHER" id="PTHR11475:SF141">
    <property type="entry name" value="CARDINAL"/>
    <property type="match status" value="1"/>
</dbReference>
<dbReference type="Pfam" id="PF03098">
    <property type="entry name" value="An_peroxidase"/>
    <property type="match status" value="1"/>
</dbReference>
<accession>A0A3R7PKE4</accession>
<feature type="binding site" description="axial binding residue" evidence="5">
    <location>
        <position position="520"/>
    </location>
    <ligand>
        <name>heme b</name>
        <dbReference type="ChEBI" id="CHEBI:60344"/>
    </ligand>
    <ligandPart>
        <name>Fe</name>
        <dbReference type="ChEBI" id="CHEBI:18248"/>
    </ligandPart>
</feature>
<dbReference type="InterPro" id="IPR010255">
    <property type="entry name" value="Haem_peroxidase_sf"/>
</dbReference>
<dbReference type="GO" id="GO:0005576">
    <property type="term" value="C:extracellular region"/>
    <property type="evidence" value="ECO:0007669"/>
    <property type="project" value="UniProtKB-SubCell"/>
</dbReference>
<feature type="region of interest" description="Disordered" evidence="6">
    <location>
        <begin position="37"/>
        <end position="56"/>
    </location>
</feature>
<dbReference type="GO" id="GO:0020037">
    <property type="term" value="F:heme binding"/>
    <property type="evidence" value="ECO:0007669"/>
    <property type="project" value="InterPro"/>
</dbReference>
<keyword evidence="3" id="KW-0560">Oxidoreductase</keyword>
<dbReference type="GO" id="GO:0046872">
    <property type="term" value="F:metal ion binding"/>
    <property type="evidence" value="ECO:0007669"/>
    <property type="project" value="UniProtKB-KW"/>
</dbReference>
<dbReference type="GO" id="GO:0004601">
    <property type="term" value="F:peroxidase activity"/>
    <property type="evidence" value="ECO:0007669"/>
    <property type="project" value="UniProtKB-KW"/>
</dbReference>
<dbReference type="CDD" id="cd09823">
    <property type="entry name" value="peroxinectin_like"/>
    <property type="match status" value="1"/>
</dbReference>
<evidence type="ECO:0000256" key="6">
    <source>
        <dbReference type="SAM" id="MobiDB-lite"/>
    </source>
</evidence>
<dbReference type="AlphaFoldDB" id="A0A3R7PKE4"/>
<dbReference type="EMBL" id="QCYY01001853">
    <property type="protein sequence ID" value="ROT74710.1"/>
    <property type="molecule type" value="Genomic_DNA"/>
</dbReference>
<comment type="subcellular location">
    <subcellularLocation>
        <location evidence="1">Secreted</location>
    </subcellularLocation>
</comment>
<dbReference type="Proteomes" id="UP000283509">
    <property type="component" value="Unassembled WGS sequence"/>
</dbReference>
<dbReference type="InterPro" id="IPR019791">
    <property type="entry name" value="Haem_peroxidase_animal"/>
</dbReference>
<reference evidence="8 9" key="1">
    <citation type="submission" date="2018-04" db="EMBL/GenBank/DDBJ databases">
        <authorList>
            <person name="Zhang X."/>
            <person name="Yuan J."/>
            <person name="Li F."/>
            <person name="Xiang J."/>
        </authorList>
    </citation>
    <scope>NUCLEOTIDE SEQUENCE [LARGE SCALE GENOMIC DNA]</scope>
    <source>
        <tissue evidence="8">Muscle</tissue>
    </source>
</reference>
<evidence type="ECO:0000256" key="4">
    <source>
        <dbReference type="ARBA" id="ARBA00022729"/>
    </source>
</evidence>
<dbReference type="GO" id="GO:0006979">
    <property type="term" value="P:response to oxidative stress"/>
    <property type="evidence" value="ECO:0007669"/>
    <property type="project" value="InterPro"/>
</dbReference>
<proteinExistence type="predicted"/>
<feature type="compositionally biased region" description="Polar residues" evidence="6">
    <location>
        <begin position="39"/>
        <end position="56"/>
    </location>
</feature>
<evidence type="ECO:0000313" key="9">
    <source>
        <dbReference type="Proteomes" id="UP000283509"/>
    </source>
</evidence>
<dbReference type="SUPFAM" id="SSF48113">
    <property type="entry name" value="Heme-dependent peroxidases"/>
    <property type="match status" value="1"/>
</dbReference>
<gene>
    <name evidence="8" type="ORF">C7M84_006772</name>
</gene>
<dbReference type="PANTHER" id="PTHR11475">
    <property type="entry name" value="OXIDASE/PEROXIDASE"/>
    <property type="match status" value="1"/>
</dbReference>
<evidence type="ECO:0008006" key="10">
    <source>
        <dbReference type="Google" id="ProtNLM"/>
    </source>
</evidence>
<dbReference type="InterPro" id="IPR037120">
    <property type="entry name" value="Haem_peroxidase_sf_animal"/>
</dbReference>
<keyword evidence="5" id="KW-0479">Metal-binding</keyword>
<reference evidence="8 9" key="2">
    <citation type="submission" date="2019-01" db="EMBL/GenBank/DDBJ databases">
        <title>The decoding of complex shrimp genome reveals the adaptation for benthos swimmer, frequently molting mechanism and breeding impact on genome.</title>
        <authorList>
            <person name="Sun Y."/>
            <person name="Gao Y."/>
            <person name="Yu Y."/>
        </authorList>
    </citation>
    <scope>NUCLEOTIDE SEQUENCE [LARGE SCALE GENOMIC DNA]</scope>
    <source>
        <tissue evidence="8">Muscle</tissue>
    </source>
</reference>
<comment type="caution">
    <text evidence="8">The sequence shown here is derived from an EMBL/GenBank/DDBJ whole genome shotgun (WGS) entry which is preliminary data.</text>
</comment>
<keyword evidence="2" id="KW-0964">Secreted</keyword>
<feature type="chain" id="PRO_5018668060" description="Chorion peroxidase" evidence="7">
    <location>
        <begin position="18"/>
        <end position="757"/>
    </location>
</feature>
<dbReference type="OrthoDB" id="823504at2759"/>
<evidence type="ECO:0000313" key="8">
    <source>
        <dbReference type="EMBL" id="ROT74710.1"/>
    </source>
</evidence>
<dbReference type="PROSITE" id="PS50292">
    <property type="entry name" value="PEROXIDASE_3"/>
    <property type="match status" value="1"/>
</dbReference>
<keyword evidence="9" id="KW-1185">Reference proteome</keyword>
<organism evidence="8 9">
    <name type="scientific">Penaeus vannamei</name>
    <name type="common">Whiteleg shrimp</name>
    <name type="synonym">Litopenaeus vannamei</name>
    <dbReference type="NCBI Taxonomy" id="6689"/>
    <lineage>
        <taxon>Eukaryota</taxon>
        <taxon>Metazoa</taxon>
        <taxon>Ecdysozoa</taxon>
        <taxon>Arthropoda</taxon>
        <taxon>Crustacea</taxon>
        <taxon>Multicrustacea</taxon>
        <taxon>Malacostraca</taxon>
        <taxon>Eumalacostraca</taxon>
        <taxon>Eucarida</taxon>
        <taxon>Decapoda</taxon>
        <taxon>Dendrobranchiata</taxon>
        <taxon>Penaeoidea</taxon>
        <taxon>Penaeidae</taxon>
        <taxon>Penaeus</taxon>
    </lineage>
</organism>
<dbReference type="FunFam" id="1.10.640.10:FF:000003">
    <property type="entry name" value="chorion peroxidase"/>
    <property type="match status" value="1"/>
</dbReference>
<protein>
    <recommendedName>
        <fullName evidence="10">Chorion peroxidase</fullName>
    </recommendedName>
</protein>
<evidence type="ECO:0000256" key="5">
    <source>
        <dbReference type="PIRSR" id="PIRSR619791-2"/>
    </source>
</evidence>
<evidence type="ECO:0000256" key="3">
    <source>
        <dbReference type="ARBA" id="ARBA00022559"/>
    </source>
</evidence>
<evidence type="ECO:0000256" key="1">
    <source>
        <dbReference type="ARBA" id="ARBA00004613"/>
    </source>
</evidence>
<evidence type="ECO:0000256" key="2">
    <source>
        <dbReference type="ARBA" id="ARBA00022525"/>
    </source>
</evidence>
<keyword evidence="3" id="KW-0575">Peroxidase</keyword>
<feature type="signal peptide" evidence="7">
    <location>
        <begin position="1"/>
        <end position="17"/>
    </location>
</feature>
<dbReference type="Gene3D" id="1.10.640.10">
    <property type="entry name" value="Haem peroxidase domain superfamily, animal type"/>
    <property type="match status" value="1"/>
</dbReference>
<sequence length="757" mass="84881">MKVVCVFLAMLLVIALASETTTLRIIEDNISYVKRGKKSNQVTPEEHPGTQQVLGGTTWKSIETPPVLNISKDDNVSRSSIEHGLTQLREKDRIERDMAAKNMSVSHDSPTFIHQTLFKSFSPQSITAARTGFMIDCATEFIMDRLQLNKTDITFDILVSDQLAQEEFCDQDQVSSSCEAFSKYRSSNGTCNNLANPLWGATFRPFRRVAPPDYGNGVSSLRRSQDGQPLPSARRVSAAVNSIRPNGESFLLSVLHMTYGQFLDHDLTFTPLNKGMYGDAIPCCPDALGDPTLLHPECAAISIPADDPFYSRFNQTCMEFIRSAPAPRCLFGESIFFKSTRTMNEKTAYIDGSQVYGIDDEMMNSLRTMDDGLLIAQMTNEGEELLPANTDLTNECNKAEQASMNQFCFRAGDRRVNEQVLLVLFHTVWARHHNHLASRLKNINPSWNDEELFQEARRIVGAQLQHVTYNEYLPPIFGKKLIKDSKLKPLKNKKRKNFYIPDKSAAISAEFATAAFRFGHSQIAGHMERVDDFGDISSTETSSVFMNPFVVYMKGAVPQLTRGEVRQSAGEVDPFFTPQVAGKLFKGMNMFGLDLMSLNIQRGRDHGIASYTALRASCDLSSIHDFPDLSGIMDEDVIENLEDVYRHVDDIDLFVGGLAEHPVDGGVVGPTFACILLDQFLRLKVGDRYWYETNDKLTRFKKKQVKEIRKTTLAGIMCKVIPELTEIQAEPLKVASLENPVVSCSSFPELDLSHWKE</sequence>
<keyword evidence="5" id="KW-0408">Iron</keyword>